<dbReference type="RefSeq" id="WP_334316023.1">
    <property type="nucleotide sequence ID" value="NZ_CP065938.1"/>
</dbReference>
<proteinExistence type="predicted"/>
<dbReference type="Pfam" id="PF02924">
    <property type="entry name" value="HDPD"/>
    <property type="match status" value="1"/>
</dbReference>
<evidence type="ECO:0000313" key="2">
    <source>
        <dbReference type="Proteomes" id="UP001058120"/>
    </source>
</evidence>
<dbReference type="InterPro" id="IPR004195">
    <property type="entry name" value="Head_decoration_D"/>
</dbReference>
<gene>
    <name evidence="1" type="ORF">JBF11_03640</name>
</gene>
<keyword evidence="2" id="KW-1185">Reference proteome</keyword>
<dbReference type="Proteomes" id="UP001058120">
    <property type="component" value="Chromosome"/>
</dbReference>
<accession>A0ABY5Y4X2</accession>
<protein>
    <submittedName>
        <fullName evidence="1">Head decoration protein</fullName>
    </submittedName>
</protein>
<reference evidence="1" key="1">
    <citation type="submission" date="2020-12" db="EMBL/GenBank/DDBJ databases">
        <title>Taurinivorans muris gen. nov., sp. nov., fundamental and realized metabolic niche of a ubiquitous sulfidogenic bacterium in the murine intestine.</title>
        <authorList>
            <person name="Ye H."/>
            <person name="Hanson B.T."/>
            <person name="Loy A."/>
        </authorList>
    </citation>
    <scope>NUCLEOTIDE SEQUENCE</scope>
    <source>
        <strain evidence="1">LT0009</strain>
    </source>
</reference>
<evidence type="ECO:0000313" key="1">
    <source>
        <dbReference type="EMBL" id="UWX06417.1"/>
    </source>
</evidence>
<dbReference type="Gene3D" id="2.40.300.10">
    <property type="entry name" value="Head decoration protein D"/>
    <property type="match status" value="1"/>
</dbReference>
<organism evidence="1 2">
    <name type="scientific">Taurinivorans muris</name>
    <dbReference type="NCBI Taxonomy" id="2787751"/>
    <lineage>
        <taxon>Bacteria</taxon>
        <taxon>Pseudomonadati</taxon>
        <taxon>Thermodesulfobacteriota</taxon>
        <taxon>Desulfovibrionia</taxon>
        <taxon>Desulfovibrionales</taxon>
        <taxon>Desulfovibrionaceae</taxon>
        <taxon>Taurinivorans</taxon>
    </lineage>
</organism>
<dbReference type="EMBL" id="CP065938">
    <property type="protein sequence ID" value="UWX06417.1"/>
    <property type="molecule type" value="Genomic_DNA"/>
</dbReference>
<sequence length="115" mass="12306">MQHIETYQRKAFLRDHPPVMVKVELASQAEEQTLLAGAVLGKSATGIGVYKAADGEEPIGVLVEDVTVPASGNAVSSMYVHADMVLENIIFDDSVSADKQKTAIAALRGQGVYIY</sequence>
<name>A0ABY5Y4X2_9BACT</name>